<reference evidence="1" key="1">
    <citation type="submission" date="2021-06" db="EMBL/GenBank/DDBJ databases">
        <authorList>
            <person name="Kallberg Y."/>
            <person name="Tangrot J."/>
            <person name="Rosling A."/>
        </authorList>
    </citation>
    <scope>NUCLEOTIDE SEQUENCE</scope>
    <source>
        <strain evidence="1">MT106</strain>
    </source>
</reference>
<dbReference type="Proteomes" id="UP000789831">
    <property type="component" value="Unassembled WGS sequence"/>
</dbReference>
<gene>
    <name evidence="1" type="ORF">AGERDE_LOCUS11048</name>
</gene>
<dbReference type="AlphaFoldDB" id="A0A9N9DPF4"/>
<accession>A0A9N9DPF4</accession>
<organism evidence="1 2">
    <name type="scientific">Ambispora gerdemannii</name>
    <dbReference type="NCBI Taxonomy" id="144530"/>
    <lineage>
        <taxon>Eukaryota</taxon>
        <taxon>Fungi</taxon>
        <taxon>Fungi incertae sedis</taxon>
        <taxon>Mucoromycota</taxon>
        <taxon>Glomeromycotina</taxon>
        <taxon>Glomeromycetes</taxon>
        <taxon>Archaeosporales</taxon>
        <taxon>Ambisporaceae</taxon>
        <taxon>Ambispora</taxon>
    </lineage>
</organism>
<keyword evidence="2" id="KW-1185">Reference proteome</keyword>
<evidence type="ECO:0000313" key="1">
    <source>
        <dbReference type="EMBL" id="CAG8642685.1"/>
    </source>
</evidence>
<protein>
    <submittedName>
        <fullName evidence="1">8278_t:CDS:1</fullName>
    </submittedName>
</protein>
<dbReference type="EMBL" id="CAJVPL010004074">
    <property type="protein sequence ID" value="CAG8642685.1"/>
    <property type="molecule type" value="Genomic_DNA"/>
</dbReference>
<feature type="non-terminal residue" evidence="1">
    <location>
        <position position="129"/>
    </location>
</feature>
<comment type="caution">
    <text evidence="1">The sequence shown here is derived from an EMBL/GenBank/DDBJ whole genome shotgun (WGS) entry which is preliminary data.</text>
</comment>
<name>A0A9N9DPF4_9GLOM</name>
<evidence type="ECO:0000313" key="2">
    <source>
        <dbReference type="Proteomes" id="UP000789831"/>
    </source>
</evidence>
<sequence length="129" mass="14974">MMLKNSERRTLGATKSICEHPNSKVFGEDTIYSLRNVTLLEGIKSRGNDCPLNLEVSPLFDLEELTPEGIKNRSELLLNELKNKMKLFDAFWISRDLTKRYLQQLPSQQLLQEIQDFIAARPNHKSERK</sequence>
<proteinExistence type="predicted"/>